<dbReference type="PANTHER" id="PTHR42683">
    <property type="entry name" value="ALDEHYDE REDUCTASE"/>
    <property type="match status" value="1"/>
</dbReference>
<evidence type="ECO:0000313" key="10">
    <source>
        <dbReference type="Proteomes" id="UP000619260"/>
    </source>
</evidence>
<dbReference type="GO" id="GO:0008270">
    <property type="term" value="F:zinc ion binding"/>
    <property type="evidence" value="ECO:0007669"/>
    <property type="project" value="InterPro"/>
</dbReference>
<evidence type="ECO:0000256" key="5">
    <source>
        <dbReference type="ARBA" id="ARBA00024074"/>
    </source>
</evidence>
<dbReference type="FunFam" id="3.40.50.720:FF:000022">
    <property type="entry name" value="Cinnamyl alcohol dehydrogenase"/>
    <property type="match status" value="1"/>
</dbReference>
<keyword evidence="2 7" id="KW-0479">Metal-binding</keyword>
<sequence>MPVAVNAYSVEYAGAPLTPITLERRDPGRTELLVDVAYVGVCHSDVHFARDDWGISRFPMVPGHEITGVVAAVGPDVTRYVPGDRVGIGNLLDSCRTCANCRAGRQQYCLGGAVSTYNSIDRTGTPTAGGYSEKILVEQDYALRVPDALDLAAAAPLLCAGVTMYSALRHWNAGPGTRVAIAGLGGLGHLGVRFAAAMGAEVSVLSRTAAKAADSARFGAAHHYTTAEAAGLGGRFDLIVSTLSTAADTAPFLALLATDGTLVMAGAPAAPLTAPVGLLIGGRRSVAGTSIGGIGETQEMLDFCVAHGIAAEIEVIGADALDTAFGRLDAADVRYRLVLDATTLRT</sequence>
<comment type="cofactor">
    <cofactor evidence="1 7">
        <name>Zn(2+)</name>
        <dbReference type="ChEBI" id="CHEBI:29105"/>
    </cofactor>
</comment>
<evidence type="ECO:0000256" key="4">
    <source>
        <dbReference type="ARBA" id="ARBA00023002"/>
    </source>
</evidence>
<dbReference type="EC" id="1.1.1.2" evidence="5"/>
<comment type="catalytic activity">
    <reaction evidence="6">
        <text>a primary alcohol + NADP(+) = an aldehyde + NADPH + H(+)</text>
        <dbReference type="Rhea" id="RHEA:15937"/>
        <dbReference type="ChEBI" id="CHEBI:15378"/>
        <dbReference type="ChEBI" id="CHEBI:15734"/>
        <dbReference type="ChEBI" id="CHEBI:17478"/>
        <dbReference type="ChEBI" id="CHEBI:57783"/>
        <dbReference type="ChEBI" id="CHEBI:58349"/>
        <dbReference type="EC" id="1.1.1.2"/>
    </reaction>
</comment>
<evidence type="ECO:0000256" key="3">
    <source>
        <dbReference type="ARBA" id="ARBA00022833"/>
    </source>
</evidence>
<dbReference type="CDD" id="cd05283">
    <property type="entry name" value="CAD1"/>
    <property type="match status" value="1"/>
</dbReference>
<dbReference type="EMBL" id="BOPF01000002">
    <property type="protein sequence ID" value="GIJ43312.1"/>
    <property type="molecule type" value="Genomic_DNA"/>
</dbReference>
<dbReference type="InterPro" id="IPR013149">
    <property type="entry name" value="ADH-like_C"/>
</dbReference>
<evidence type="ECO:0000256" key="2">
    <source>
        <dbReference type="ARBA" id="ARBA00022723"/>
    </source>
</evidence>
<comment type="similarity">
    <text evidence="7">Belongs to the zinc-containing alcohol dehydrogenase family.</text>
</comment>
<dbReference type="SUPFAM" id="SSF51735">
    <property type="entry name" value="NAD(P)-binding Rossmann-fold domains"/>
    <property type="match status" value="1"/>
</dbReference>
<dbReference type="InterPro" id="IPR047109">
    <property type="entry name" value="CAD-like"/>
</dbReference>
<evidence type="ECO:0000259" key="8">
    <source>
        <dbReference type="SMART" id="SM00829"/>
    </source>
</evidence>
<dbReference type="InterPro" id="IPR013154">
    <property type="entry name" value="ADH-like_N"/>
</dbReference>
<dbReference type="Pfam" id="PF08240">
    <property type="entry name" value="ADH_N"/>
    <property type="match status" value="1"/>
</dbReference>
<dbReference type="GO" id="GO:0008106">
    <property type="term" value="F:alcohol dehydrogenase (NADP+) activity"/>
    <property type="evidence" value="ECO:0007669"/>
    <property type="project" value="UniProtKB-EC"/>
</dbReference>
<protein>
    <recommendedName>
        <fullName evidence="5">alcohol dehydrogenase (NADP(+))</fullName>
        <ecNumber evidence="5">1.1.1.2</ecNumber>
    </recommendedName>
</protein>
<evidence type="ECO:0000313" key="9">
    <source>
        <dbReference type="EMBL" id="GIJ43312.1"/>
    </source>
</evidence>
<name>A0A8J3YFH8_9ACTN</name>
<evidence type="ECO:0000256" key="6">
    <source>
        <dbReference type="ARBA" id="ARBA00048262"/>
    </source>
</evidence>
<gene>
    <name evidence="9" type="ORF">Val02_01980</name>
</gene>
<reference evidence="9" key="1">
    <citation type="submission" date="2021-01" db="EMBL/GenBank/DDBJ databases">
        <title>Whole genome shotgun sequence of Virgisporangium aliadipatigenens NBRC 105644.</title>
        <authorList>
            <person name="Komaki H."/>
            <person name="Tamura T."/>
        </authorList>
    </citation>
    <scope>NUCLEOTIDE SEQUENCE</scope>
    <source>
        <strain evidence="9">NBRC 105644</strain>
    </source>
</reference>
<dbReference type="InterPro" id="IPR036291">
    <property type="entry name" value="NAD(P)-bd_dom_sf"/>
</dbReference>
<organism evidence="9 10">
    <name type="scientific">Virgisporangium aliadipatigenens</name>
    <dbReference type="NCBI Taxonomy" id="741659"/>
    <lineage>
        <taxon>Bacteria</taxon>
        <taxon>Bacillati</taxon>
        <taxon>Actinomycetota</taxon>
        <taxon>Actinomycetes</taxon>
        <taxon>Micromonosporales</taxon>
        <taxon>Micromonosporaceae</taxon>
        <taxon>Virgisporangium</taxon>
    </lineage>
</organism>
<dbReference type="InterPro" id="IPR020843">
    <property type="entry name" value="ER"/>
</dbReference>
<feature type="domain" description="Enoyl reductase (ER)" evidence="8">
    <location>
        <begin position="14"/>
        <end position="339"/>
    </location>
</feature>
<proteinExistence type="inferred from homology"/>
<dbReference type="Gene3D" id="3.40.50.720">
    <property type="entry name" value="NAD(P)-binding Rossmann-like Domain"/>
    <property type="match status" value="1"/>
</dbReference>
<dbReference type="Proteomes" id="UP000619260">
    <property type="component" value="Unassembled WGS sequence"/>
</dbReference>
<dbReference type="RefSeq" id="WP_203896908.1">
    <property type="nucleotide sequence ID" value="NZ_BOPF01000002.1"/>
</dbReference>
<comment type="caution">
    <text evidence="9">The sequence shown here is derived from an EMBL/GenBank/DDBJ whole genome shotgun (WGS) entry which is preliminary data.</text>
</comment>
<dbReference type="Pfam" id="PF00107">
    <property type="entry name" value="ADH_zinc_N"/>
    <property type="match status" value="1"/>
</dbReference>
<evidence type="ECO:0000256" key="7">
    <source>
        <dbReference type="RuleBase" id="RU361277"/>
    </source>
</evidence>
<dbReference type="SUPFAM" id="SSF50129">
    <property type="entry name" value="GroES-like"/>
    <property type="match status" value="1"/>
</dbReference>
<dbReference type="PROSITE" id="PS00059">
    <property type="entry name" value="ADH_ZINC"/>
    <property type="match status" value="1"/>
</dbReference>
<keyword evidence="4" id="KW-0560">Oxidoreductase</keyword>
<dbReference type="AlphaFoldDB" id="A0A8J3YFH8"/>
<evidence type="ECO:0000256" key="1">
    <source>
        <dbReference type="ARBA" id="ARBA00001947"/>
    </source>
</evidence>
<accession>A0A8J3YFH8</accession>
<dbReference type="Gene3D" id="3.90.180.10">
    <property type="entry name" value="Medium-chain alcohol dehydrogenases, catalytic domain"/>
    <property type="match status" value="1"/>
</dbReference>
<dbReference type="InterPro" id="IPR002328">
    <property type="entry name" value="ADH_Zn_CS"/>
</dbReference>
<dbReference type="InterPro" id="IPR011032">
    <property type="entry name" value="GroES-like_sf"/>
</dbReference>
<keyword evidence="10" id="KW-1185">Reference proteome</keyword>
<keyword evidence="3 7" id="KW-0862">Zinc</keyword>
<dbReference type="SMART" id="SM00829">
    <property type="entry name" value="PKS_ER"/>
    <property type="match status" value="1"/>
</dbReference>